<gene>
    <name evidence="2" type="ORF">CLV70_10877</name>
</gene>
<organism evidence="2 3">
    <name type="scientific">Pseudosporangium ferrugineum</name>
    <dbReference type="NCBI Taxonomy" id="439699"/>
    <lineage>
        <taxon>Bacteria</taxon>
        <taxon>Bacillati</taxon>
        <taxon>Actinomycetota</taxon>
        <taxon>Actinomycetes</taxon>
        <taxon>Micromonosporales</taxon>
        <taxon>Micromonosporaceae</taxon>
        <taxon>Pseudosporangium</taxon>
    </lineage>
</organism>
<dbReference type="AlphaFoldDB" id="A0A2T0S4E3"/>
<feature type="compositionally biased region" description="Gly residues" evidence="1">
    <location>
        <begin position="75"/>
        <end position="84"/>
    </location>
</feature>
<keyword evidence="3" id="KW-1185">Reference proteome</keyword>
<name>A0A2T0S4E3_9ACTN</name>
<dbReference type="OrthoDB" id="3296992at2"/>
<dbReference type="RefSeq" id="WP_106127739.1">
    <property type="nucleotide sequence ID" value="NZ_PVZG01000008.1"/>
</dbReference>
<feature type="region of interest" description="Disordered" evidence="1">
    <location>
        <begin position="65"/>
        <end position="109"/>
    </location>
</feature>
<protein>
    <submittedName>
        <fullName evidence="2">Uncharacterized protein</fullName>
    </submittedName>
</protein>
<proteinExistence type="predicted"/>
<sequence>MNSYARAVGAAALQGLLTGVWVAAGELPPAKRRLSRAGAVVTLSGIASIRDWAFPEEPARRPALTAAPGVEAGPGAKGGSGAGAGPDAKTQAGNGVEVEDGAGEGQGEVRPVSRGRLIAGGVGVAVSVVTMIGARRLEKRWLGSLERAGHPHPHRALGVRMGLISFAAAAPRGLIRAYDAGRRL</sequence>
<evidence type="ECO:0000313" key="3">
    <source>
        <dbReference type="Proteomes" id="UP000239209"/>
    </source>
</evidence>
<reference evidence="2 3" key="1">
    <citation type="submission" date="2018-03" db="EMBL/GenBank/DDBJ databases">
        <title>Genomic Encyclopedia of Archaeal and Bacterial Type Strains, Phase II (KMG-II): from individual species to whole genera.</title>
        <authorList>
            <person name="Goeker M."/>
        </authorList>
    </citation>
    <scope>NUCLEOTIDE SEQUENCE [LARGE SCALE GENOMIC DNA]</scope>
    <source>
        <strain evidence="2 3">DSM 45348</strain>
    </source>
</reference>
<evidence type="ECO:0000256" key="1">
    <source>
        <dbReference type="SAM" id="MobiDB-lite"/>
    </source>
</evidence>
<evidence type="ECO:0000313" key="2">
    <source>
        <dbReference type="EMBL" id="PRY28285.1"/>
    </source>
</evidence>
<dbReference type="EMBL" id="PVZG01000008">
    <property type="protein sequence ID" value="PRY28285.1"/>
    <property type="molecule type" value="Genomic_DNA"/>
</dbReference>
<comment type="caution">
    <text evidence="2">The sequence shown here is derived from an EMBL/GenBank/DDBJ whole genome shotgun (WGS) entry which is preliminary data.</text>
</comment>
<accession>A0A2T0S4E3</accession>
<dbReference type="Proteomes" id="UP000239209">
    <property type="component" value="Unassembled WGS sequence"/>
</dbReference>